<dbReference type="RefSeq" id="WP_347163203.1">
    <property type="nucleotide sequence ID" value="NZ_JBDLOB010000004.1"/>
</dbReference>
<dbReference type="EMBL" id="JBDLOB010000004">
    <property type="protein sequence ID" value="MEN8626088.1"/>
    <property type="molecule type" value="Genomic_DNA"/>
</dbReference>
<accession>A0ABV0D863</accession>
<name>A0ABV0D863_9GAMM</name>
<protein>
    <submittedName>
        <fullName evidence="1">Uncharacterized protein</fullName>
    </submittedName>
</protein>
<proteinExistence type="predicted"/>
<reference evidence="1 2" key="1">
    <citation type="submission" date="2024-05" db="EMBL/GenBank/DDBJ databases">
        <title>Genome sequencing of Marine Estuary Bacteria, Pseudoalteromonas distincta strain FA, Psychrobacter proteolyticus strain EA, and Shewanella baltica strain CA.</title>
        <authorList>
            <person name="Dieffenbach S.A."/>
            <person name="Maclea K.S."/>
        </authorList>
    </citation>
    <scope>NUCLEOTIDE SEQUENCE [LARGE SCALE GENOMIC DNA]</scope>
    <source>
        <strain evidence="1 2">EA</strain>
    </source>
</reference>
<evidence type="ECO:0000313" key="1">
    <source>
        <dbReference type="EMBL" id="MEN8626088.1"/>
    </source>
</evidence>
<sequence length="205" mass="23158">MDESYIDDTPNAFLYQRIMDRYPRSVIGCFIISEDWDEQALLELKEKSEAWFLVGLQIDDMDFDRLDIIKGIVKCQPDEVKAVTDLLNVNAASTIIGIDVVDIKNLLECSNLFQFVQASAIGNSESNLVKVTTHKLVNQLSKAHHTKGLFIGMESVQSLPIEVFAYIADAVERLLPNIGENIYYCSSMTDEPNSFHLKAIYAEEE</sequence>
<evidence type="ECO:0000313" key="2">
    <source>
        <dbReference type="Proteomes" id="UP001414441"/>
    </source>
</evidence>
<keyword evidence="2" id="KW-1185">Reference proteome</keyword>
<dbReference type="Proteomes" id="UP001414441">
    <property type="component" value="Unassembled WGS sequence"/>
</dbReference>
<comment type="caution">
    <text evidence="1">The sequence shown here is derived from an EMBL/GenBank/DDBJ whole genome shotgun (WGS) entry which is preliminary data.</text>
</comment>
<gene>
    <name evidence="1" type="ORF">ABFV72_08690</name>
</gene>
<organism evidence="1 2">
    <name type="scientific">Psychrobacter proteolyticus</name>
    <dbReference type="NCBI Taxonomy" id="147825"/>
    <lineage>
        <taxon>Bacteria</taxon>
        <taxon>Pseudomonadati</taxon>
        <taxon>Pseudomonadota</taxon>
        <taxon>Gammaproteobacteria</taxon>
        <taxon>Moraxellales</taxon>
        <taxon>Moraxellaceae</taxon>
        <taxon>Psychrobacter</taxon>
    </lineage>
</organism>